<proteinExistence type="predicted"/>
<dbReference type="EMBL" id="BARU01020842">
    <property type="protein sequence ID" value="GAH53719.1"/>
    <property type="molecule type" value="Genomic_DNA"/>
</dbReference>
<accession>X1HIR1</accession>
<dbReference type="Gene3D" id="3.40.50.1860">
    <property type="match status" value="2"/>
</dbReference>
<comment type="caution">
    <text evidence="1">The sequence shown here is derived from an EMBL/GenBank/DDBJ whole genome shotgun (WGS) entry which is preliminary data.</text>
</comment>
<dbReference type="InterPro" id="IPR001920">
    <property type="entry name" value="Asp/Glu_race"/>
</dbReference>
<dbReference type="GO" id="GO:0016855">
    <property type="term" value="F:racemase and epimerase activity, acting on amino acids and derivatives"/>
    <property type="evidence" value="ECO:0007669"/>
    <property type="project" value="InterPro"/>
</dbReference>
<evidence type="ECO:0000313" key="1">
    <source>
        <dbReference type="EMBL" id="GAH53719.1"/>
    </source>
</evidence>
<sequence length="38" mass="4119">ILGCTELPLLIRPDDTSVPLFDTTRLHAEAAVNLALTK</sequence>
<evidence type="ECO:0008006" key="2">
    <source>
        <dbReference type="Google" id="ProtNLM"/>
    </source>
</evidence>
<organism evidence="1">
    <name type="scientific">marine sediment metagenome</name>
    <dbReference type="NCBI Taxonomy" id="412755"/>
    <lineage>
        <taxon>unclassified sequences</taxon>
        <taxon>metagenomes</taxon>
        <taxon>ecological metagenomes</taxon>
    </lineage>
</organism>
<gene>
    <name evidence="1" type="ORF">S03H2_34181</name>
</gene>
<reference evidence="1" key="1">
    <citation type="journal article" date="2014" name="Front. Microbiol.">
        <title>High frequency of phylogenetically diverse reductive dehalogenase-homologous genes in deep subseafloor sedimentary metagenomes.</title>
        <authorList>
            <person name="Kawai M."/>
            <person name="Futagami T."/>
            <person name="Toyoda A."/>
            <person name="Takaki Y."/>
            <person name="Nishi S."/>
            <person name="Hori S."/>
            <person name="Arai W."/>
            <person name="Tsubouchi T."/>
            <person name="Morono Y."/>
            <person name="Uchiyama I."/>
            <person name="Ito T."/>
            <person name="Fujiyama A."/>
            <person name="Inagaki F."/>
            <person name="Takami H."/>
        </authorList>
    </citation>
    <scope>NUCLEOTIDE SEQUENCE</scope>
    <source>
        <strain evidence="1">Expedition CK06-06</strain>
    </source>
</reference>
<protein>
    <recommendedName>
        <fullName evidence="2">Aspartate racemase</fullName>
    </recommendedName>
</protein>
<name>X1HIR1_9ZZZZ</name>
<dbReference type="SUPFAM" id="SSF53681">
    <property type="entry name" value="Aspartate/glutamate racemase"/>
    <property type="match status" value="1"/>
</dbReference>
<feature type="non-terminal residue" evidence="1">
    <location>
        <position position="1"/>
    </location>
</feature>
<dbReference type="AlphaFoldDB" id="X1HIR1"/>